<evidence type="ECO:0000256" key="1">
    <source>
        <dbReference type="SAM" id="Phobius"/>
    </source>
</evidence>
<feature type="transmembrane region" description="Helical" evidence="1">
    <location>
        <begin position="320"/>
        <end position="339"/>
    </location>
</feature>
<feature type="transmembrane region" description="Helical" evidence="1">
    <location>
        <begin position="152"/>
        <end position="169"/>
    </location>
</feature>
<dbReference type="OrthoDB" id="8240513at2"/>
<dbReference type="Proteomes" id="UP000297966">
    <property type="component" value="Unassembled WGS sequence"/>
</dbReference>
<name>A0A4Y9LD70_9BRAD</name>
<feature type="transmembrane region" description="Helical" evidence="1">
    <location>
        <begin position="111"/>
        <end position="132"/>
    </location>
</feature>
<evidence type="ECO:0008006" key="4">
    <source>
        <dbReference type="Google" id="ProtNLM"/>
    </source>
</evidence>
<feature type="transmembrane region" description="Helical" evidence="1">
    <location>
        <begin position="224"/>
        <end position="242"/>
    </location>
</feature>
<proteinExistence type="predicted"/>
<organism evidence="2 3">
    <name type="scientific">Bradyrhizobium niftali</name>
    <dbReference type="NCBI Taxonomy" id="2560055"/>
    <lineage>
        <taxon>Bacteria</taxon>
        <taxon>Pseudomonadati</taxon>
        <taxon>Pseudomonadota</taxon>
        <taxon>Alphaproteobacteria</taxon>
        <taxon>Hyphomicrobiales</taxon>
        <taxon>Nitrobacteraceae</taxon>
        <taxon>Bradyrhizobium</taxon>
    </lineage>
</organism>
<evidence type="ECO:0000313" key="3">
    <source>
        <dbReference type="Proteomes" id="UP000297966"/>
    </source>
</evidence>
<feature type="transmembrane region" description="Helical" evidence="1">
    <location>
        <begin position="176"/>
        <end position="193"/>
    </location>
</feature>
<accession>A0A4Y9LD70</accession>
<keyword evidence="1" id="KW-0472">Membrane</keyword>
<feature type="transmembrane region" description="Helical" evidence="1">
    <location>
        <begin position="62"/>
        <end position="81"/>
    </location>
</feature>
<dbReference type="RefSeq" id="WP_135178173.1">
    <property type="nucleotide sequence ID" value="NZ_SPQT01000029.1"/>
</dbReference>
<reference evidence="2 3" key="1">
    <citation type="submission" date="2019-03" db="EMBL/GenBank/DDBJ databases">
        <title>Bradyrhizobium diversity isolated from nodules of Chamaecrista fasciculata.</title>
        <authorList>
            <person name="Klepa M.S."/>
            <person name="Urquiaga M.O."/>
            <person name="Hungria M."/>
            <person name="Delamuta J.R."/>
        </authorList>
    </citation>
    <scope>NUCLEOTIDE SEQUENCE [LARGE SCALE GENOMIC DNA]</scope>
    <source>
        <strain evidence="2 3">CNPSo 3448</strain>
    </source>
</reference>
<feature type="transmembrane region" description="Helical" evidence="1">
    <location>
        <begin position="351"/>
        <end position="369"/>
    </location>
</feature>
<evidence type="ECO:0000313" key="2">
    <source>
        <dbReference type="EMBL" id="TFV41348.1"/>
    </source>
</evidence>
<feature type="transmembrane region" description="Helical" evidence="1">
    <location>
        <begin position="31"/>
        <end position="50"/>
    </location>
</feature>
<dbReference type="EMBL" id="SPQT01000029">
    <property type="protein sequence ID" value="TFV41348.1"/>
    <property type="molecule type" value="Genomic_DNA"/>
</dbReference>
<keyword evidence="1" id="KW-0812">Transmembrane</keyword>
<comment type="caution">
    <text evidence="2">The sequence shown here is derived from an EMBL/GenBank/DDBJ whole genome shotgun (WGS) entry which is preliminary data.</text>
</comment>
<keyword evidence="3" id="KW-1185">Reference proteome</keyword>
<gene>
    <name evidence="2" type="ORF">E4K65_36245</name>
</gene>
<dbReference type="AlphaFoldDB" id="A0A4Y9LD70"/>
<keyword evidence="1" id="KW-1133">Transmembrane helix</keyword>
<protein>
    <recommendedName>
        <fullName evidence="4">O-antigen ligase family protein</fullName>
    </recommendedName>
</protein>
<sequence length="414" mass="43289">MGLKSIRAALLGVLVSAGSLAVLAHGLLGAGSLVTGVLFAGPVVLLVVLGEWRGLSPNICDGLFGLFVLSAGASMLVNGFGGDVKEAALFAITLGSYAAGRLMGPDDIRTGVITVGSITVAAGTLATLIALIEQWSWRHGKPLVFGEFDAAPAQFAMLLGLVVLAVPTSVCSSRRLIAIIVVAAVPAAIFAASMVRFTFIALALGLAVEAMLGPRLLNHKAATGLAAVVLCAILAALALRWQTTRTFVDHSWNAAGAWSIPCEAVDHDNSIEIRQQLYLDALRMLPAGGPFGIGLDGFTVRGCIKGVGVHNTFLQAALEFGWVAGAALIMLVLCAWRDLRPIARISAEYRFIAAALVFVATVSMMHGRISRECALFVLLGYAARLRGLAMETAAKRMLRPVGFERPADCSSRSG</sequence>